<evidence type="ECO:0000256" key="2">
    <source>
        <dbReference type="ARBA" id="ARBA00022490"/>
    </source>
</evidence>
<dbReference type="GO" id="GO:0005737">
    <property type="term" value="C:cytoplasm"/>
    <property type="evidence" value="ECO:0007669"/>
    <property type="project" value="UniProtKB-SubCell"/>
</dbReference>
<accession>A0A2B4RGD5</accession>
<dbReference type="SUPFAM" id="SSF52047">
    <property type="entry name" value="RNI-like"/>
    <property type="match status" value="1"/>
</dbReference>
<evidence type="ECO:0000313" key="5">
    <source>
        <dbReference type="Proteomes" id="UP000225706"/>
    </source>
</evidence>
<dbReference type="AlphaFoldDB" id="A0A2B4RGD5"/>
<sequence length="389" mass="44139">MDVYELKTFLTLHIRKGAWQMMLLFTDEVPSDKPPEEWFDEMLDACLELYADEDEDEDEDEEVFSSSLYSSKSGILKPWPIEHDPDWATLCEAIANRDWKVTRLILFGSRISDEGLKNLSTALIQGELYSLTLYYNGLQRGSKHLCEALISGDCDLIRAAFSADQIVVYMLNSIDSLSLLEASLTFVVSLTSFPSIIPSDLNLLSLEQENETATPSIYQEILIGARHNGSYLYSVVRYREMLGFCNSQDCDLVLALQSPSTVNELREAMDEYELKAFLTIHIREGAWQVVLLFMDELPLHNLPWGLYHEMWDWKVARLIISKSRIPDEGLKNLSIAVTQGELNSLSLFENGLQSQGIKQLCETLTSVNCKLTTLNVCESAGRRRNHALV</sequence>
<evidence type="ECO:0000313" key="4">
    <source>
        <dbReference type="EMBL" id="PFX15540.1"/>
    </source>
</evidence>
<dbReference type="InterPro" id="IPR032675">
    <property type="entry name" value="LRR_dom_sf"/>
</dbReference>
<comment type="subcellular location">
    <subcellularLocation>
        <location evidence="1">Cytoplasm</location>
    </subcellularLocation>
</comment>
<keyword evidence="2" id="KW-0963">Cytoplasm</keyword>
<evidence type="ECO:0000256" key="3">
    <source>
        <dbReference type="ARBA" id="ARBA00022737"/>
    </source>
</evidence>
<keyword evidence="5" id="KW-1185">Reference proteome</keyword>
<name>A0A2B4RGD5_STYPI</name>
<proteinExistence type="predicted"/>
<dbReference type="PANTHER" id="PTHR45690:SF19">
    <property type="entry name" value="NACHT, LRR AND PYD DOMAINS-CONTAINING PROTEIN 3"/>
    <property type="match status" value="1"/>
</dbReference>
<reference evidence="5" key="1">
    <citation type="journal article" date="2017" name="bioRxiv">
        <title>Comparative analysis of the genomes of Stylophora pistillata and Acropora digitifera provides evidence for extensive differences between species of corals.</title>
        <authorList>
            <person name="Voolstra C.R."/>
            <person name="Li Y."/>
            <person name="Liew Y.J."/>
            <person name="Baumgarten S."/>
            <person name="Zoccola D."/>
            <person name="Flot J.-F."/>
            <person name="Tambutte S."/>
            <person name="Allemand D."/>
            <person name="Aranda M."/>
        </authorList>
    </citation>
    <scope>NUCLEOTIDE SEQUENCE [LARGE SCALE GENOMIC DNA]</scope>
</reference>
<dbReference type="EMBL" id="LSMT01000639">
    <property type="protein sequence ID" value="PFX15540.1"/>
    <property type="molecule type" value="Genomic_DNA"/>
</dbReference>
<dbReference type="Gene3D" id="3.80.10.10">
    <property type="entry name" value="Ribonuclease Inhibitor"/>
    <property type="match status" value="2"/>
</dbReference>
<organism evidence="4 5">
    <name type="scientific">Stylophora pistillata</name>
    <name type="common">Smooth cauliflower coral</name>
    <dbReference type="NCBI Taxonomy" id="50429"/>
    <lineage>
        <taxon>Eukaryota</taxon>
        <taxon>Metazoa</taxon>
        <taxon>Cnidaria</taxon>
        <taxon>Anthozoa</taxon>
        <taxon>Hexacorallia</taxon>
        <taxon>Scleractinia</taxon>
        <taxon>Astrocoeniina</taxon>
        <taxon>Pocilloporidae</taxon>
        <taxon>Stylophora</taxon>
    </lineage>
</organism>
<comment type="caution">
    <text evidence="4">The sequence shown here is derived from an EMBL/GenBank/DDBJ whole genome shotgun (WGS) entry which is preliminary data.</text>
</comment>
<protein>
    <submittedName>
        <fullName evidence="4">Uncharacterized protein</fullName>
    </submittedName>
</protein>
<evidence type="ECO:0000256" key="1">
    <source>
        <dbReference type="ARBA" id="ARBA00004496"/>
    </source>
</evidence>
<dbReference type="PANTHER" id="PTHR45690">
    <property type="entry name" value="NACHT, LRR AND PYD DOMAINS-CONTAINING PROTEIN 12"/>
    <property type="match status" value="1"/>
</dbReference>
<keyword evidence="3" id="KW-0677">Repeat</keyword>
<dbReference type="OrthoDB" id="120976at2759"/>
<dbReference type="Proteomes" id="UP000225706">
    <property type="component" value="Unassembled WGS sequence"/>
</dbReference>
<dbReference type="InterPro" id="IPR050637">
    <property type="entry name" value="NLRP_innate_immun_reg"/>
</dbReference>
<gene>
    <name evidence="4" type="ORF">AWC38_SpisGene20240</name>
</gene>